<name>A0A9P6FU97_9FUNG</name>
<feature type="compositionally biased region" description="Low complexity" evidence="2">
    <location>
        <begin position="367"/>
        <end position="379"/>
    </location>
</feature>
<feature type="compositionally biased region" description="Low complexity" evidence="2">
    <location>
        <begin position="499"/>
        <end position="511"/>
    </location>
</feature>
<feature type="coiled-coil region" evidence="1">
    <location>
        <begin position="157"/>
        <end position="184"/>
    </location>
</feature>
<sequence length="874" mass="97490">MATASKRLEEAHASLLQLYSHIPALTPSLEFIKANQVEFVALNGRLRQLQELVAAGHSRADKARKQLDSMFTINKVEHEKAYRQEINQLKALEDERRTCLRNRDNIVTAKLKLQKDKEKLLEETRQLKRLNELVFDRSHDEIANTDFPEELYWQLELKEYDLKINNVKQQLLKYNTALSNLARAANLSEAALMALIGYPEAAYKVWRVEYALTASRKMRLYLRVELSLSNAYSNENTAREACPGLIPSMAIPVKPSSAQAYFEPVTKNVKGKYKVVPFDAESTMREYISKLRAAHKSAELFVTQETERMNSLQKYREAIIPRLSKIRRHIFQNSCLGGYSIEGWEDENGASLLGTEADILTNLEVTVVSTTPQSTPSGSRRSHEATRDEEARNTSNSRERRGSTGSDQATEILNYNATSESRLSDTLNEQMNLSAGRAPLSTIVPGNMLGSEVLMEVDRQRQAEMAQRSRKSHSRVRSHSRTGRDHDHRPESGSSFYTQQAQGSSSAFAAGEPVSANSTGQSDDGQEEREGRRRSVARGFFAFARGRRSTSRGNEDANTSGEHFTGRRNRNTIDFSGLDQSETDRPSRHRNVPSISISNQDEVDAGGVNQHPLRRTLLEDGSMVQFPTSGLHSSASSPVVSSLSNSSTPSPPNSTTPLGPRVMSMDEYVGVGPVATRASDDTGHTGDLDPTMHGSAPLIPSYDEHQMHQALDPESVVVLSSTTDINNLPQFAEDDEVETGRIQELEDRRVFVQNNQVVSNPQQRRRHQQRHSITAGETLSPSSARFRSRSLSPHPFPVYEPSSDSSADSRSGLDEDNSRASPVYSSMSNNGSSSTRLPHQHHHYSFSDQTPDDTFCSREVLPPDYASHPPVYTA</sequence>
<feature type="compositionally biased region" description="Basic and acidic residues" evidence="2">
    <location>
        <begin position="381"/>
        <end position="402"/>
    </location>
</feature>
<feature type="compositionally biased region" description="Low complexity" evidence="2">
    <location>
        <begin position="753"/>
        <end position="762"/>
    </location>
</feature>
<feature type="compositionally biased region" description="Polar residues" evidence="2">
    <location>
        <begin position="775"/>
        <end position="791"/>
    </location>
</feature>
<feature type="compositionally biased region" description="Low complexity" evidence="2">
    <location>
        <begin position="629"/>
        <end position="648"/>
    </location>
</feature>
<feature type="compositionally biased region" description="Basic and acidic residues" evidence="2">
    <location>
        <begin position="482"/>
        <end position="491"/>
    </location>
</feature>
<protein>
    <submittedName>
        <fullName evidence="3">Uncharacterized protein</fullName>
    </submittedName>
</protein>
<keyword evidence="1" id="KW-0175">Coiled coil</keyword>
<organism evidence="3 4">
    <name type="scientific">Lunasporangiospora selenospora</name>
    <dbReference type="NCBI Taxonomy" id="979761"/>
    <lineage>
        <taxon>Eukaryota</taxon>
        <taxon>Fungi</taxon>
        <taxon>Fungi incertae sedis</taxon>
        <taxon>Mucoromycota</taxon>
        <taxon>Mortierellomycotina</taxon>
        <taxon>Mortierellomycetes</taxon>
        <taxon>Mortierellales</taxon>
        <taxon>Mortierellaceae</taxon>
        <taxon>Lunasporangiospora</taxon>
    </lineage>
</organism>
<feature type="region of interest" description="Disordered" evidence="2">
    <location>
        <begin position="753"/>
        <end position="874"/>
    </location>
</feature>
<feature type="coiled-coil region" evidence="1">
    <location>
        <begin position="75"/>
        <end position="133"/>
    </location>
</feature>
<evidence type="ECO:0000313" key="3">
    <source>
        <dbReference type="EMBL" id="KAF9581958.1"/>
    </source>
</evidence>
<evidence type="ECO:0000256" key="1">
    <source>
        <dbReference type="SAM" id="Coils"/>
    </source>
</evidence>
<reference evidence="3" key="1">
    <citation type="journal article" date="2020" name="Fungal Divers.">
        <title>Resolving the Mortierellaceae phylogeny through synthesis of multi-gene phylogenetics and phylogenomics.</title>
        <authorList>
            <person name="Vandepol N."/>
            <person name="Liber J."/>
            <person name="Desiro A."/>
            <person name="Na H."/>
            <person name="Kennedy M."/>
            <person name="Barry K."/>
            <person name="Grigoriev I.V."/>
            <person name="Miller A.N."/>
            <person name="O'Donnell K."/>
            <person name="Stajich J.E."/>
            <person name="Bonito G."/>
        </authorList>
    </citation>
    <scope>NUCLEOTIDE SEQUENCE</scope>
    <source>
        <strain evidence="3">KOD1015</strain>
    </source>
</reference>
<dbReference type="OrthoDB" id="2435841at2759"/>
<keyword evidence="4" id="KW-1185">Reference proteome</keyword>
<dbReference type="AlphaFoldDB" id="A0A9P6FU97"/>
<feature type="compositionally biased region" description="Basic residues" evidence="2">
    <location>
        <begin position="468"/>
        <end position="481"/>
    </location>
</feature>
<feature type="region of interest" description="Disordered" evidence="2">
    <location>
        <begin position="628"/>
        <end position="661"/>
    </location>
</feature>
<gene>
    <name evidence="3" type="ORF">BGW38_000841</name>
</gene>
<feature type="compositionally biased region" description="Low complexity" evidence="2">
    <location>
        <begin position="825"/>
        <end position="834"/>
    </location>
</feature>
<proteinExistence type="predicted"/>
<comment type="caution">
    <text evidence="3">The sequence shown here is derived from an EMBL/GenBank/DDBJ whole genome shotgun (WGS) entry which is preliminary data.</text>
</comment>
<evidence type="ECO:0000313" key="4">
    <source>
        <dbReference type="Proteomes" id="UP000780801"/>
    </source>
</evidence>
<accession>A0A9P6FU97</accession>
<dbReference type="Proteomes" id="UP000780801">
    <property type="component" value="Unassembled WGS sequence"/>
</dbReference>
<dbReference type="EMBL" id="JAABOA010001248">
    <property type="protein sequence ID" value="KAF9581958.1"/>
    <property type="molecule type" value="Genomic_DNA"/>
</dbReference>
<feature type="region of interest" description="Disordered" evidence="2">
    <location>
        <begin position="367"/>
        <end position="410"/>
    </location>
</feature>
<feature type="region of interest" description="Disordered" evidence="2">
    <location>
        <begin position="461"/>
        <end position="607"/>
    </location>
</feature>
<evidence type="ECO:0000256" key="2">
    <source>
        <dbReference type="SAM" id="MobiDB-lite"/>
    </source>
</evidence>